<dbReference type="Proteomes" id="UP001500467">
    <property type="component" value="Unassembled WGS sequence"/>
</dbReference>
<evidence type="ECO:0000313" key="1">
    <source>
        <dbReference type="EMBL" id="GAA1208410.1"/>
    </source>
</evidence>
<reference evidence="1 2" key="1">
    <citation type="journal article" date="2019" name="Int. J. Syst. Evol. Microbiol.">
        <title>The Global Catalogue of Microorganisms (GCM) 10K type strain sequencing project: providing services to taxonomists for standard genome sequencing and annotation.</title>
        <authorList>
            <consortium name="The Broad Institute Genomics Platform"/>
            <consortium name="The Broad Institute Genome Sequencing Center for Infectious Disease"/>
            <person name="Wu L."/>
            <person name="Ma J."/>
        </authorList>
    </citation>
    <scope>NUCLEOTIDE SEQUENCE [LARGE SCALE GENOMIC DNA]</scope>
    <source>
        <strain evidence="1 2">JCM 13022</strain>
    </source>
</reference>
<dbReference type="RefSeq" id="WP_253859852.1">
    <property type="nucleotide sequence ID" value="NZ_BAAALM010000009.1"/>
</dbReference>
<proteinExistence type="predicted"/>
<comment type="caution">
    <text evidence="1">The sequence shown here is derived from an EMBL/GenBank/DDBJ whole genome shotgun (WGS) entry which is preliminary data.</text>
</comment>
<name>A0ABN1VID6_9PSEU</name>
<protein>
    <submittedName>
        <fullName evidence="1">Uncharacterized protein</fullName>
    </submittedName>
</protein>
<gene>
    <name evidence="1" type="ORF">GCM10009675_30310</name>
</gene>
<keyword evidence="2" id="KW-1185">Reference proteome</keyword>
<sequence>MELARVIKHGEPDPVDFATFFELGEHLDARGVEAPERSDAVQAMVEDAHEQMPREAAAAFERMIDIVEKYNASMEQNERN</sequence>
<dbReference type="EMBL" id="BAAALM010000009">
    <property type="protein sequence ID" value="GAA1208410.1"/>
    <property type="molecule type" value="Genomic_DNA"/>
</dbReference>
<accession>A0ABN1VID6</accession>
<organism evidence="1 2">
    <name type="scientific">Prauserella alba</name>
    <dbReference type="NCBI Taxonomy" id="176898"/>
    <lineage>
        <taxon>Bacteria</taxon>
        <taxon>Bacillati</taxon>
        <taxon>Actinomycetota</taxon>
        <taxon>Actinomycetes</taxon>
        <taxon>Pseudonocardiales</taxon>
        <taxon>Pseudonocardiaceae</taxon>
        <taxon>Prauserella</taxon>
    </lineage>
</organism>
<evidence type="ECO:0000313" key="2">
    <source>
        <dbReference type="Proteomes" id="UP001500467"/>
    </source>
</evidence>